<evidence type="ECO:0000256" key="2">
    <source>
        <dbReference type="ARBA" id="ARBA00009810"/>
    </source>
</evidence>
<dbReference type="Gene3D" id="2.40.170.20">
    <property type="entry name" value="TonB-dependent receptor, beta-barrel domain"/>
    <property type="match status" value="1"/>
</dbReference>
<dbReference type="InterPro" id="IPR036942">
    <property type="entry name" value="Beta-barrel_TonB_sf"/>
</dbReference>
<keyword evidence="8 11" id="KW-0472">Membrane</keyword>
<evidence type="ECO:0000256" key="11">
    <source>
        <dbReference type="PROSITE-ProRule" id="PRU01360"/>
    </source>
</evidence>
<protein>
    <submittedName>
        <fullName evidence="17">Iron complex outermembrane recepter protein</fullName>
    </submittedName>
</protein>
<evidence type="ECO:0000256" key="6">
    <source>
        <dbReference type="ARBA" id="ARBA00022729"/>
    </source>
</evidence>
<keyword evidence="4 11" id="KW-1134">Transmembrane beta strand</keyword>
<comment type="similarity">
    <text evidence="2 11 13">Belongs to the TonB-dependent receptor family.</text>
</comment>
<feature type="domain" description="TonB-dependent receptor-like beta-barrel" evidence="15">
    <location>
        <begin position="373"/>
        <end position="917"/>
    </location>
</feature>
<gene>
    <name evidence="17" type="ORF">SAMN05216204_102335</name>
</gene>
<dbReference type="GO" id="GO:0009279">
    <property type="term" value="C:cell outer membrane"/>
    <property type="evidence" value="ECO:0007669"/>
    <property type="project" value="UniProtKB-SubCell"/>
</dbReference>
<organism evidence="17 18">
    <name type="scientific">Massilia yuzhufengensis</name>
    <dbReference type="NCBI Taxonomy" id="1164594"/>
    <lineage>
        <taxon>Bacteria</taxon>
        <taxon>Pseudomonadati</taxon>
        <taxon>Pseudomonadota</taxon>
        <taxon>Betaproteobacteria</taxon>
        <taxon>Burkholderiales</taxon>
        <taxon>Oxalobacteraceae</taxon>
        <taxon>Telluria group</taxon>
        <taxon>Massilia</taxon>
    </lineage>
</organism>
<evidence type="ECO:0000256" key="5">
    <source>
        <dbReference type="ARBA" id="ARBA00022692"/>
    </source>
</evidence>
<dbReference type="Pfam" id="PF00593">
    <property type="entry name" value="TonB_dep_Rec_b-barrel"/>
    <property type="match status" value="1"/>
</dbReference>
<dbReference type="PANTHER" id="PTHR47234">
    <property type="match status" value="1"/>
</dbReference>
<keyword evidence="7 13" id="KW-0798">TonB box</keyword>
<evidence type="ECO:0000259" key="15">
    <source>
        <dbReference type="Pfam" id="PF00593"/>
    </source>
</evidence>
<dbReference type="CDD" id="cd01347">
    <property type="entry name" value="ligand_gated_channel"/>
    <property type="match status" value="1"/>
</dbReference>
<dbReference type="InterPro" id="IPR010917">
    <property type="entry name" value="TonB_rcpt_CS"/>
</dbReference>
<evidence type="ECO:0000256" key="14">
    <source>
        <dbReference type="SAM" id="SignalP"/>
    </source>
</evidence>
<reference evidence="18" key="1">
    <citation type="submission" date="2016-10" db="EMBL/GenBank/DDBJ databases">
        <authorList>
            <person name="Varghese N."/>
            <person name="Submissions S."/>
        </authorList>
    </citation>
    <scope>NUCLEOTIDE SEQUENCE [LARGE SCALE GENOMIC DNA]</scope>
    <source>
        <strain evidence="18">CGMCC 1.12041</strain>
    </source>
</reference>
<proteinExistence type="inferred from homology"/>
<dbReference type="InterPro" id="IPR037066">
    <property type="entry name" value="Plug_dom_sf"/>
</dbReference>
<dbReference type="EMBL" id="FOLD01000002">
    <property type="protein sequence ID" value="SFB93497.1"/>
    <property type="molecule type" value="Genomic_DNA"/>
</dbReference>
<feature type="signal peptide" evidence="14">
    <location>
        <begin position="1"/>
        <end position="27"/>
    </location>
</feature>
<evidence type="ECO:0000256" key="10">
    <source>
        <dbReference type="ARBA" id="ARBA00023237"/>
    </source>
</evidence>
<dbReference type="PROSITE" id="PS52016">
    <property type="entry name" value="TONB_DEPENDENT_REC_3"/>
    <property type="match status" value="1"/>
</dbReference>
<evidence type="ECO:0000256" key="13">
    <source>
        <dbReference type="RuleBase" id="RU003357"/>
    </source>
</evidence>
<keyword evidence="6 14" id="KW-0732">Signal</keyword>
<evidence type="ECO:0000313" key="18">
    <source>
        <dbReference type="Proteomes" id="UP000198639"/>
    </source>
</evidence>
<keyword evidence="10 11" id="KW-0998">Cell outer membrane</keyword>
<dbReference type="Proteomes" id="UP000198639">
    <property type="component" value="Unassembled WGS sequence"/>
</dbReference>
<keyword evidence="5 11" id="KW-0812">Transmembrane</keyword>
<evidence type="ECO:0000256" key="12">
    <source>
        <dbReference type="PROSITE-ProRule" id="PRU10144"/>
    </source>
</evidence>
<evidence type="ECO:0000259" key="16">
    <source>
        <dbReference type="Pfam" id="PF07715"/>
    </source>
</evidence>
<evidence type="ECO:0000256" key="4">
    <source>
        <dbReference type="ARBA" id="ARBA00022452"/>
    </source>
</evidence>
<accession>A0A1I1F2L2</accession>
<dbReference type="STRING" id="1164594.SAMN05216204_102335"/>
<feature type="domain" description="TonB-dependent receptor plug" evidence="16">
    <location>
        <begin position="51"/>
        <end position="169"/>
    </location>
</feature>
<dbReference type="RefSeq" id="WP_143084504.1">
    <property type="nucleotide sequence ID" value="NZ_FOLD01000002.1"/>
</dbReference>
<dbReference type="SUPFAM" id="SSF56935">
    <property type="entry name" value="Porins"/>
    <property type="match status" value="1"/>
</dbReference>
<evidence type="ECO:0000256" key="8">
    <source>
        <dbReference type="ARBA" id="ARBA00023136"/>
    </source>
</evidence>
<feature type="short sequence motif" description="TonB C-terminal box" evidence="12">
    <location>
        <begin position="936"/>
        <end position="953"/>
    </location>
</feature>
<evidence type="ECO:0000313" key="17">
    <source>
        <dbReference type="EMBL" id="SFB93497.1"/>
    </source>
</evidence>
<dbReference type="Gene3D" id="2.170.130.10">
    <property type="entry name" value="TonB-dependent receptor, plug domain"/>
    <property type="match status" value="1"/>
</dbReference>
<dbReference type="InterPro" id="IPR012910">
    <property type="entry name" value="Plug_dom"/>
</dbReference>
<feature type="chain" id="PRO_5011732838" evidence="14">
    <location>
        <begin position="28"/>
        <end position="953"/>
    </location>
</feature>
<evidence type="ECO:0000256" key="7">
    <source>
        <dbReference type="ARBA" id="ARBA00023077"/>
    </source>
</evidence>
<evidence type="ECO:0000256" key="9">
    <source>
        <dbReference type="ARBA" id="ARBA00023170"/>
    </source>
</evidence>
<evidence type="ECO:0000256" key="1">
    <source>
        <dbReference type="ARBA" id="ARBA00004571"/>
    </source>
</evidence>
<sequence length="953" mass="102730">MSKQQLVVKRSVIAVAMALATSSVAFAQQAAEAPVQKVYVTGSNIKRADKEGSSPVATLNAKQIAATGANTVSELLHSIPAFGSGTSNDITDGSFSKGASTASLRGLGSSSTLVLLNGRRITTSAYADPNQGKSAVYDLNTIPVSAIERVEIFKDGASAVYGSDAIAGVINFITKTNYQGKEITASTSANDNLEFARRNVSGVLGFGDLAEDRYNAFFSFDIGSRDRTSIRDARDVKQHMYADINARLNEYGSYVSNQPFFFRERTAGARNFTTTLANGADIINRTGCDASRQITGNRDRHNLTATSLLNGRTFCNYDTWANQEAQSKGNDANLLGKLTFQVTPDITAFLETGVTRTEREYTGNASTISSTAPTTVFRTNGLPSDYQLILPAGHPDNPWANSRAAIAYRFSGIDGGSKNVNQSGRLLAGLKGTSGRFDWETAVLLNRSERTETMKGMLYRPTIDRIVSEGRTLAQTAADPSVARNVVNKGYAQVAQFDAKASTTVGVLPGGDIGLAFGGEIRQEKLSMTPDYQTQTGNIIGLANSLVDGSRMVKSAFVELRTPFTKQFEMDFAGRYDKYPSENSFVPKVGAKFIVNDKLTFRSSYAEGFRAPALSQIAEGGVQSFSTVVDTVRCPDGKNPLAGGDASDCARRISSMSKANPNLKPETSKSFSFGAIIAPTKNIDLLVDFYKIRKEDETALLSAGYVIDHPALYPGLAIRDTNPANQLVGANGQPIPGTGPVSAVNRTYVNQGATETSGLDFEVAHRLNLGANGRLTTKLDWSYALTFKRSERPGEVEANLVGTAGGYSDWATTVGDIPRHRASLSTNWSVGVHSLTGSVDFVSPVSLLRRSDNDVTYPVPYCHYGKGQPAGAYSLGGLDKFSNWVSDCSVPEWTTFNVSYSYTGIKNWTLSGNIKNLFDTAAPYDPRYPTEGFNTQLHNAMGRYFRVSANYKF</sequence>
<dbReference type="OrthoDB" id="8530571at2"/>
<comment type="subcellular location">
    <subcellularLocation>
        <location evidence="1 11">Cell outer membrane</location>
        <topology evidence="1 11">Multi-pass membrane protein</topology>
    </subcellularLocation>
</comment>
<dbReference type="InterPro" id="IPR000531">
    <property type="entry name" value="Beta-barrel_TonB"/>
</dbReference>
<dbReference type="Pfam" id="PF07715">
    <property type="entry name" value="Plug"/>
    <property type="match status" value="1"/>
</dbReference>
<keyword evidence="9" id="KW-0675">Receptor</keyword>
<keyword evidence="18" id="KW-1185">Reference proteome</keyword>
<dbReference type="PANTHER" id="PTHR47234:SF2">
    <property type="entry name" value="TONB-DEPENDENT RECEPTOR"/>
    <property type="match status" value="1"/>
</dbReference>
<dbReference type="PROSITE" id="PS01156">
    <property type="entry name" value="TONB_DEPENDENT_REC_2"/>
    <property type="match status" value="1"/>
</dbReference>
<name>A0A1I1F2L2_9BURK</name>
<keyword evidence="3 11" id="KW-0813">Transport</keyword>
<dbReference type="InterPro" id="IPR039426">
    <property type="entry name" value="TonB-dep_rcpt-like"/>
</dbReference>
<evidence type="ECO:0000256" key="3">
    <source>
        <dbReference type="ARBA" id="ARBA00022448"/>
    </source>
</evidence>
<dbReference type="AlphaFoldDB" id="A0A1I1F2L2"/>